<protein>
    <submittedName>
        <fullName evidence="2">Uncharacterized protein</fullName>
    </submittedName>
</protein>
<dbReference type="EMBL" id="LR899852">
    <property type="protein sequence ID" value="CAD7242918.1"/>
    <property type="molecule type" value="Genomic_DNA"/>
</dbReference>
<proteinExistence type="predicted"/>
<reference evidence="2" key="1">
    <citation type="submission" date="2020-11" db="EMBL/GenBank/DDBJ databases">
        <authorList>
            <person name="Tran Van P."/>
        </authorList>
    </citation>
    <scope>NUCLEOTIDE SEQUENCE</scope>
</reference>
<dbReference type="OrthoDB" id="6381640at2759"/>
<sequence>MKRSVGFLVLSLAMSLAQRQIATIYDRVNSDESGAWSERDDYCPNFLNCDPNIGDDMISSSCIVGAWIFYSEYSYNYEGVGTVEWNSGDGKCWNLQFNNQVSSMRYAGDTLNWKADTMNIYELELFSGLEFYAVQDVPQLPEQLTTVGSLIITGRSDWTIYTQPNFGGAKLCIGMQDGQFVGFGPHLSQFDVPTVGSFRLGCFAERKMLLDSGRHGVGVQT</sequence>
<keyword evidence="3" id="KW-1185">Reference proteome</keyword>
<evidence type="ECO:0000313" key="2">
    <source>
        <dbReference type="EMBL" id="CAD7242918.1"/>
    </source>
</evidence>
<evidence type="ECO:0000256" key="1">
    <source>
        <dbReference type="SAM" id="SignalP"/>
    </source>
</evidence>
<feature type="chain" id="PRO_5036402437" evidence="1">
    <location>
        <begin position="20"/>
        <end position="221"/>
    </location>
</feature>
<dbReference type="AlphaFoldDB" id="A0A7R8X878"/>
<dbReference type="EMBL" id="CAJPEV010000335">
    <property type="protein sequence ID" value="CAG0884155.1"/>
    <property type="molecule type" value="Genomic_DNA"/>
</dbReference>
<feature type="signal peptide" evidence="1">
    <location>
        <begin position="1"/>
        <end position="19"/>
    </location>
</feature>
<dbReference type="InterPro" id="IPR011024">
    <property type="entry name" value="G_crystallin-like"/>
</dbReference>
<evidence type="ECO:0000313" key="3">
    <source>
        <dbReference type="Proteomes" id="UP000677054"/>
    </source>
</evidence>
<keyword evidence="1" id="KW-0732">Signal</keyword>
<dbReference type="Gene3D" id="2.60.20.10">
    <property type="entry name" value="Crystallins"/>
    <property type="match status" value="1"/>
</dbReference>
<dbReference type="SUPFAM" id="SSF49695">
    <property type="entry name" value="gamma-Crystallin-like"/>
    <property type="match status" value="1"/>
</dbReference>
<accession>A0A7R8X878</accession>
<dbReference type="Proteomes" id="UP000677054">
    <property type="component" value="Unassembled WGS sequence"/>
</dbReference>
<name>A0A7R8X878_9CRUS</name>
<organism evidence="2">
    <name type="scientific">Darwinula stevensoni</name>
    <dbReference type="NCBI Taxonomy" id="69355"/>
    <lineage>
        <taxon>Eukaryota</taxon>
        <taxon>Metazoa</taxon>
        <taxon>Ecdysozoa</taxon>
        <taxon>Arthropoda</taxon>
        <taxon>Crustacea</taxon>
        <taxon>Oligostraca</taxon>
        <taxon>Ostracoda</taxon>
        <taxon>Podocopa</taxon>
        <taxon>Podocopida</taxon>
        <taxon>Darwinulocopina</taxon>
        <taxon>Darwinuloidea</taxon>
        <taxon>Darwinulidae</taxon>
        <taxon>Darwinula</taxon>
    </lineage>
</organism>
<gene>
    <name evidence="2" type="ORF">DSTB1V02_LOCUS2859</name>
</gene>